<evidence type="ECO:0000313" key="2">
    <source>
        <dbReference type="EMBL" id="RBP16088.1"/>
    </source>
</evidence>
<evidence type="ECO:0000256" key="1">
    <source>
        <dbReference type="SAM" id="MobiDB-lite"/>
    </source>
</evidence>
<dbReference type="AlphaFoldDB" id="A0A366FN85"/>
<feature type="region of interest" description="Disordered" evidence="1">
    <location>
        <begin position="140"/>
        <end position="169"/>
    </location>
</feature>
<dbReference type="EMBL" id="QNRK01000006">
    <property type="protein sequence ID" value="RBP16088.1"/>
    <property type="molecule type" value="Genomic_DNA"/>
</dbReference>
<sequence>MTRLALVLVLVPWLALSVGAKILRYAPAREASAPRAERLVRTFLESEGWAFAGRRPITGAGLYALQSFRKPGCARPLDVAVLGLSSESAEVVLANLGSDAAFLSDGRFSARASSGTFVEKAALAGLTLNSDRILAPLAVSPAPRADDRSPCAPPPPAAWARIGDEPDGG</sequence>
<gene>
    <name evidence="2" type="ORF">DFR50_10650</name>
</gene>
<dbReference type="Proteomes" id="UP000253529">
    <property type="component" value="Unassembled WGS sequence"/>
</dbReference>
<proteinExistence type="predicted"/>
<accession>A0A366FN85</accession>
<protein>
    <submittedName>
        <fullName evidence="2">Uncharacterized protein</fullName>
    </submittedName>
</protein>
<name>A0A366FN85_9HYPH</name>
<reference evidence="2 3" key="1">
    <citation type="submission" date="2018-06" db="EMBL/GenBank/DDBJ databases">
        <title>Genomic Encyclopedia of Type Strains, Phase IV (KMG-IV): sequencing the most valuable type-strain genomes for metagenomic binning, comparative biology and taxonomic classification.</title>
        <authorList>
            <person name="Goeker M."/>
        </authorList>
    </citation>
    <scope>NUCLEOTIDE SEQUENCE [LARGE SCALE GENOMIC DNA]</scope>
    <source>
        <strain evidence="2 3">DSM 24875</strain>
    </source>
</reference>
<organism evidence="2 3">
    <name type="scientific">Roseiarcus fermentans</name>
    <dbReference type="NCBI Taxonomy" id="1473586"/>
    <lineage>
        <taxon>Bacteria</taxon>
        <taxon>Pseudomonadati</taxon>
        <taxon>Pseudomonadota</taxon>
        <taxon>Alphaproteobacteria</taxon>
        <taxon>Hyphomicrobiales</taxon>
        <taxon>Roseiarcaceae</taxon>
        <taxon>Roseiarcus</taxon>
    </lineage>
</organism>
<comment type="caution">
    <text evidence="2">The sequence shown here is derived from an EMBL/GenBank/DDBJ whole genome shotgun (WGS) entry which is preliminary data.</text>
</comment>
<dbReference type="RefSeq" id="WP_113888421.1">
    <property type="nucleotide sequence ID" value="NZ_QNRK01000006.1"/>
</dbReference>
<keyword evidence="3" id="KW-1185">Reference proteome</keyword>
<evidence type="ECO:0000313" key="3">
    <source>
        <dbReference type="Proteomes" id="UP000253529"/>
    </source>
</evidence>